<dbReference type="AlphaFoldDB" id="A0A7S0H917"/>
<dbReference type="EMBL" id="HBEM01032457">
    <property type="protein sequence ID" value="CAD8463217.1"/>
    <property type="molecule type" value="Transcribed_RNA"/>
</dbReference>
<dbReference type="GO" id="GO:0006355">
    <property type="term" value="P:regulation of DNA-templated transcription"/>
    <property type="evidence" value="ECO:0007669"/>
    <property type="project" value="InterPro"/>
</dbReference>
<dbReference type="InterPro" id="IPR013742">
    <property type="entry name" value="Whirly"/>
</dbReference>
<dbReference type="SUPFAM" id="SSF54447">
    <property type="entry name" value="ssDNA-binding transcriptional regulator domain"/>
    <property type="match status" value="1"/>
</dbReference>
<protein>
    <submittedName>
        <fullName evidence="4">Uncharacterized protein</fullName>
    </submittedName>
</protein>
<feature type="region of interest" description="Disordered" evidence="3">
    <location>
        <begin position="136"/>
        <end position="172"/>
    </location>
</feature>
<feature type="compositionally biased region" description="Polar residues" evidence="3">
    <location>
        <begin position="217"/>
        <end position="234"/>
    </location>
</feature>
<dbReference type="Pfam" id="PF08536">
    <property type="entry name" value="Whirly"/>
    <property type="match status" value="1"/>
</dbReference>
<dbReference type="PANTHER" id="PTHR31745:SF1">
    <property type="entry name" value="SINGLE-STRANDED DNA-BINDING PROTEIN WHY2, MITOCHONDRIAL"/>
    <property type="match status" value="1"/>
</dbReference>
<evidence type="ECO:0000256" key="3">
    <source>
        <dbReference type="SAM" id="MobiDB-lite"/>
    </source>
</evidence>
<feature type="compositionally biased region" description="Polar residues" evidence="3">
    <location>
        <begin position="141"/>
        <end position="169"/>
    </location>
</feature>
<comment type="similarity">
    <text evidence="1">Belongs to the Whirly family.</text>
</comment>
<sequence length="245" mass="27585">MSVARTVFRESRRAFSKACYAGYTIYKDEGALTISVAPPSIRDNGRYKSVVRKGVLQLDLAKRIEEPGDNRRFDFKNKVTMNLSVGQCGELISPFTLPLEFNTNRLDKGKAIFKNYSMILDRKDETQDVYVTLHERDLGPENQSEEPTNTKSDQRSSQSEEPTNTNSAQKSREVVSVPLTLAELAILRSLVSYSIPHLVGFDKVLQSERIEVDNQYRNDQSVAKPSFQSRSSGSLPDASLWGSHE</sequence>
<keyword evidence="2" id="KW-0809">Transit peptide</keyword>
<reference evidence="4" key="1">
    <citation type="submission" date="2021-01" db="EMBL/GenBank/DDBJ databases">
        <authorList>
            <person name="Corre E."/>
            <person name="Pelletier E."/>
            <person name="Niang G."/>
            <person name="Scheremetjew M."/>
            <person name="Finn R."/>
            <person name="Kale V."/>
            <person name="Holt S."/>
            <person name="Cochrane G."/>
            <person name="Meng A."/>
            <person name="Brown T."/>
            <person name="Cohen L."/>
        </authorList>
    </citation>
    <scope>NUCLEOTIDE SEQUENCE</scope>
    <source>
        <strain evidence="4">CCMP2058</strain>
    </source>
</reference>
<dbReference type="InterPro" id="IPR009044">
    <property type="entry name" value="ssDNA-bd_transcriptional_reg"/>
</dbReference>
<proteinExistence type="inferred from homology"/>
<feature type="region of interest" description="Disordered" evidence="3">
    <location>
        <begin position="216"/>
        <end position="245"/>
    </location>
</feature>
<dbReference type="Gene3D" id="2.30.31.10">
    <property type="entry name" value="Transcriptional Coactivator Pc4, Chain A"/>
    <property type="match status" value="1"/>
</dbReference>
<gene>
    <name evidence="4" type="ORF">LAMO00422_LOCUS22179</name>
</gene>
<dbReference type="PANTHER" id="PTHR31745">
    <property type="entry name" value="SINGLE-STRANDED DNA-BINDING PROTEIN WHY2, MITOCHONDRIAL"/>
    <property type="match status" value="1"/>
</dbReference>
<organism evidence="4">
    <name type="scientific">Amorphochlora amoebiformis</name>
    <dbReference type="NCBI Taxonomy" id="1561963"/>
    <lineage>
        <taxon>Eukaryota</taxon>
        <taxon>Sar</taxon>
        <taxon>Rhizaria</taxon>
        <taxon>Cercozoa</taxon>
        <taxon>Chlorarachniophyceae</taxon>
        <taxon>Amorphochlora</taxon>
    </lineage>
</organism>
<dbReference type="GO" id="GO:0003697">
    <property type="term" value="F:single-stranded DNA binding"/>
    <property type="evidence" value="ECO:0007669"/>
    <property type="project" value="InterPro"/>
</dbReference>
<accession>A0A7S0H917</accession>
<dbReference type="GO" id="GO:0006952">
    <property type="term" value="P:defense response"/>
    <property type="evidence" value="ECO:0007669"/>
    <property type="project" value="InterPro"/>
</dbReference>
<evidence type="ECO:0000313" key="4">
    <source>
        <dbReference type="EMBL" id="CAD8463217.1"/>
    </source>
</evidence>
<evidence type="ECO:0000256" key="2">
    <source>
        <dbReference type="ARBA" id="ARBA00022946"/>
    </source>
</evidence>
<evidence type="ECO:0000256" key="1">
    <source>
        <dbReference type="ARBA" id="ARBA00006061"/>
    </source>
</evidence>
<name>A0A7S0H917_9EUKA</name>